<dbReference type="Pfam" id="PF06910">
    <property type="entry name" value="MEA1"/>
    <property type="match status" value="1"/>
</dbReference>
<evidence type="ECO:0000256" key="5">
    <source>
        <dbReference type="ARBA" id="ARBA00022782"/>
    </source>
</evidence>
<evidence type="ECO:0000313" key="8">
    <source>
        <dbReference type="Proteomes" id="UP000515159"/>
    </source>
</evidence>
<keyword evidence="5" id="KW-0221">Differentiation</keyword>
<dbReference type="GO" id="GO:0030154">
    <property type="term" value="P:cell differentiation"/>
    <property type="evidence" value="ECO:0007669"/>
    <property type="project" value="UniProtKB-KW"/>
</dbReference>
<evidence type="ECO:0000256" key="1">
    <source>
        <dbReference type="ARBA" id="ARBA00002540"/>
    </source>
</evidence>
<feature type="region of interest" description="Disordered" evidence="7">
    <location>
        <begin position="1"/>
        <end position="126"/>
    </location>
</feature>
<keyword evidence="3" id="KW-0217">Developmental protein</keyword>
<accession>A0A6P8QCK0</accession>
<dbReference type="InterPro" id="IPR009685">
    <property type="entry name" value="MEA1"/>
</dbReference>
<protein>
    <recommendedName>
        <fullName evidence="2">Male-enhanced antigen 1</fullName>
    </recommendedName>
</protein>
<keyword evidence="6" id="KW-0744">Spermatogenesis</keyword>
<proteinExistence type="predicted"/>
<comment type="function">
    <text evidence="1">May play an important role in spermatogenesis and/or testis development.</text>
</comment>
<organism evidence="8 9">
    <name type="scientific">Geotrypetes seraphini</name>
    <name type="common">Gaboon caecilian</name>
    <name type="synonym">Caecilia seraphini</name>
    <dbReference type="NCBI Taxonomy" id="260995"/>
    <lineage>
        <taxon>Eukaryota</taxon>
        <taxon>Metazoa</taxon>
        <taxon>Chordata</taxon>
        <taxon>Craniata</taxon>
        <taxon>Vertebrata</taxon>
        <taxon>Euteleostomi</taxon>
        <taxon>Amphibia</taxon>
        <taxon>Gymnophiona</taxon>
        <taxon>Geotrypetes</taxon>
    </lineage>
</organism>
<evidence type="ECO:0000256" key="2">
    <source>
        <dbReference type="ARBA" id="ARBA00022245"/>
    </source>
</evidence>
<dbReference type="Proteomes" id="UP000515159">
    <property type="component" value="Chromosome 3"/>
</dbReference>
<evidence type="ECO:0000313" key="9">
    <source>
        <dbReference type="RefSeq" id="XP_033793600.1"/>
    </source>
</evidence>
<dbReference type="GeneID" id="117357325"/>
<dbReference type="RefSeq" id="XP_033793600.1">
    <property type="nucleotide sequence ID" value="XM_033937709.1"/>
</dbReference>
<dbReference type="GO" id="GO:0007283">
    <property type="term" value="P:spermatogenesis"/>
    <property type="evidence" value="ECO:0007669"/>
    <property type="project" value="UniProtKB-KW"/>
</dbReference>
<gene>
    <name evidence="9" type="primary">MEA1</name>
</gene>
<dbReference type="FunCoup" id="A0A6P8QCK0">
    <property type="interactions" value="783"/>
</dbReference>
<dbReference type="AlphaFoldDB" id="A0A6P8QCK0"/>
<sequence length="182" mass="20472">MEIEEPGGTKMGPERIFPDSSDDADAQVPHETITDWNSEDPEEDEEQNEEEDDGMADGYCYQPLNQDPEQGTGENGCSVQDEESEVEPSIQERLQALGLHLPDPPVDSEEEEELKAEEDWRSGSSIPMDAEHIQLVMQTMAGIKLPSLGVPTWARQMSDQQWKDIVQKTLQSRASWLNSKKN</sequence>
<dbReference type="OrthoDB" id="5593200at2759"/>
<dbReference type="CTD" id="4201"/>
<keyword evidence="4" id="KW-0597">Phosphoprotein</keyword>
<name>A0A6P8QCK0_GEOSA</name>
<evidence type="ECO:0000256" key="4">
    <source>
        <dbReference type="ARBA" id="ARBA00022553"/>
    </source>
</evidence>
<dbReference type="PANTHER" id="PTHR17005">
    <property type="entry name" value="MALE-ENHANCED ANTIGEN-1"/>
    <property type="match status" value="1"/>
</dbReference>
<dbReference type="KEGG" id="gsh:117357325"/>
<evidence type="ECO:0000256" key="6">
    <source>
        <dbReference type="ARBA" id="ARBA00022871"/>
    </source>
</evidence>
<reference evidence="9" key="1">
    <citation type="submission" date="2025-08" db="UniProtKB">
        <authorList>
            <consortium name="RefSeq"/>
        </authorList>
    </citation>
    <scope>IDENTIFICATION</scope>
</reference>
<dbReference type="InParanoid" id="A0A6P8QCK0"/>
<feature type="compositionally biased region" description="Acidic residues" evidence="7">
    <location>
        <begin position="37"/>
        <end position="55"/>
    </location>
</feature>
<feature type="compositionally biased region" description="Acidic residues" evidence="7">
    <location>
        <begin position="106"/>
        <end position="116"/>
    </location>
</feature>
<evidence type="ECO:0000256" key="7">
    <source>
        <dbReference type="SAM" id="MobiDB-lite"/>
    </source>
</evidence>
<keyword evidence="8" id="KW-1185">Reference proteome</keyword>
<evidence type="ECO:0000256" key="3">
    <source>
        <dbReference type="ARBA" id="ARBA00022473"/>
    </source>
</evidence>